<dbReference type="PROSITE" id="PS51257">
    <property type="entry name" value="PROKAR_LIPOPROTEIN"/>
    <property type="match status" value="1"/>
</dbReference>
<proteinExistence type="predicted"/>
<sequence length="324" mass="36236">MKRSFIAISVATIIGLSACATKVSSSTSMNSPISTSVTSEQEFLSNLENASTSQILQKLKESDGGYTEDCFSVLTNRLIKFPQDTLYVLKYDKLMNDKDFQQLVLSGIKTELPYRGSDEERNTLYQYLESITTDKEYGQIASDILGEQAENKEKPNRQIEFQTEELGQASSVISIELPQGWKIQKREQTQRAENKPLALASLNPSYPVYDIYDKNHVLVGAVGYSTYEPYEGDRDSVQIVYSALRLGSVYRFDTDNKYDVIQTTERGTTALTTVIFQDGANSEPVNNLGVLAYDNEKECFVAIELEASSVSESQALEIAKSIRF</sequence>
<evidence type="ECO:0008006" key="4">
    <source>
        <dbReference type="Google" id="ProtNLM"/>
    </source>
</evidence>
<evidence type="ECO:0000256" key="1">
    <source>
        <dbReference type="SAM" id="SignalP"/>
    </source>
</evidence>
<dbReference type="RefSeq" id="WP_318177123.1">
    <property type="nucleotide sequence ID" value="NZ_JBBMEP010000024.1"/>
</dbReference>
<dbReference type="Proteomes" id="UP001496146">
    <property type="component" value="Unassembled WGS sequence"/>
</dbReference>
<feature type="signal peptide" evidence="1">
    <location>
        <begin position="1"/>
        <end position="22"/>
    </location>
</feature>
<organism evidence="2 3">
    <name type="scientific">Faecalibacterium faecis</name>
    <dbReference type="NCBI Taxonomy" id="3133157"/>
    <lineage>
        <taxon>Bacteria</taxon>
        <taxon>Bacillati</taxon>
        <taxon>Bacillota</taxon>
        <taxon>Clostridia</taxon>
        <taxon>Eubacteriales</taxon>
        <taxon>Oscillospiraceae</taxon>
        <taxon>Faecalibacterium</taxon>
    </lineage>
</organism>
<dbReference type="EMBL" id="JBBMEP010000024">
    <property type="protein sequence ID" value="MEQ2377930.1"/>
    <property type="molecule type" value="Genomic_DNA"/>
</dbReference>
<feature type="chain" id="PRO_5046042673" description="DUF4367 domain-containing protein" evidence="1">
    <location>
        <begin position="23"/>
        <end position="324"/>
    </location>
</feature>
<evidence type="ECO:0000313" key="2">
    <source>
        <dbReference type="EMBL" id="MEQ2377930.1"/>
    </source>
</evidence>
<comment type="caution">
    <text evidence="2">The sequence shown here is derived from an EMBL/GenBank/DDBJ whole genome shotgun (WGS) entry which is preliminary data.</text>
</comment>
<reference evidence="2 3" key="1">
    <citation type="submission" date="2024-03" db="EMBL/GenBank/DDBJ databases">
        <title>Human intestinal bacterial collection.</title>
        <authorList>
            <person name="Pauvert C."/>
            <person name="Hitch T.C.A."/>
            <person name="Clavel T."/>
        </authorList>
    </citation>
    <scope>NUCLEOTIDE SEQUENCE [LARGE SCALE GENOMIC DNA]</scope>
    <source>
        <strain evidence="2 3">CLA-JM-H7-B</strain>
    </source>
</reference>
<name>A0ABV1BR19_9FIRM</name>
<evidence type="ECO:0000313" key="3">
    <source>
        <dbReference type="Proteomes" id="UP001496146"/>
    </source>
</evidence>
<keyword evidence="1" id="KW-0732">Signal</keyword>
<accession>A0ABV1BR19</accession>
<keyword evidence="3" id="KW-1185">Reference proteome</keyword>
<protein>
    <recommendedName>
        <fullName evidence="4">DUF4367 domain-containing protein</fullName>
    </recommendedName>
</protein>
<gene>
    <name evidence="2" type="ORF">WMO17_11345</name>
</gene>